<dbReference type="InterPro" id="IPR036291">
    <property type="entry name" value="NAD(P)-bd_dom_sf"/>
</dbReference>
<feature type="domain" description="Shikimate dehydrogenase substrate binding N-terminal" evidence="1">
    <location>
        <begin position="10"/>
        <end position="94"/>
    </location>
</feature>
<dbReference type="GO" id="GO:0009423">
    <property type="term" value="P:chorismate biosynthetic process"/>
    <property type="evidence" value="ECO:0007669"/>
    <property type="project" value="TreeGrafter"/>
</dbReference>
<dbReference type="EMBL" id="JACAZF010000003">
    <property type="protein sequence ID" value="KAF7309398.1"/>
    <property type="molecule type" value="Genomic_DNA"/>
</dbReference>
<evidence type="ECO:0000313" key="3">
    <source>
        <dbReference type="Proteomes" id="UP000636479"/>
    </source>
</evidence>
<dbReference type="PANTHER" id="PTHR21089:SF1">
    <property type="entry name" value="BIFUNCTIONAL 3-DEHYDROQUINATE DEHYDRATASE_SHIKIMATE DEHYDROGENASE, CHLOROPLASTIC"/>
    <property type="match status" value="1"/>
</dbReference>
<evidence type="ECO:0000313" key="2">
    <source>
        <dbReference type="EMBL" id="KAF7309398.1"/>
    </source>
</evidence>
<gene>
    <name evidence="2" type="ORF">MIND_00310600</name>
</gene>
<reference evidence="2" key="1">
    <citation type="submission" date="2020-05" db="EMBL/GenBank/DDBJ databases">
        <title>Mycena genomes resolve the evolution of fungal bioluminescence.</title>
        <authorList>
            <person name="Tsai I.J."/>
        </authorList>
    </citation>
    <scope>NUCLEOTIDE SEQUENCE</scope>
    <source>
        <strain evidence="2">171206Taipei</strain>
    </source>
</reference>
<organism evidence="2 3">
    <name type="scientific">Mycena indigotica</name>
    <dbReference type="NCBI Taxonomy" id="2126181"/>
    <lineage>
        <taxon>Eukaryota</taxon>
        <taxon>Fungi</taxon>
        <taxon>Dikarya</taxon>
        <taxon>Basidiomycota</taxon>
        <taxon>Agaricomycotina</taxon>
        <taxon>Agaricomycetes</taxon>
        <taxon>Agaricomycetidae</taxon>
        <taxon>Agaricales</taxon>
        <taxon>Marasmiineae</taxon>
        <taxon>Mycenaceae</taxon>
        <taxon>Mycena</taxon>
    </lineage>
</organism>
<evidence type="ECO:0000259" key="1">
    <source>
        <dbReference type="Pfam" id="PF08501"/>
    </source>
</evidence>
<dbReference type="Gene3D" id="3.40.50.720">
    <property type="entry name" value="NAD(P)-binding Rossmann-like Domain"/>
    <property type="match status" value="1"/>
</dbReference>
<dbReference type="Pfam" id="PF08501">
    <property type="entry name" value="Shikimate_dh_N"/>
    <property type="match status" value="1"/>
</dbReference>
<dbReference type="SUPFAM" id="SSF53223">
    <property type="entry name" value="Aminoacid dehydrogenase-like, N-terminal domain"/>
    <property type="match status" value="1"/>
</dbReference>
<dbReference type="InterPro" id="IPR013708">
    <property type="entry name" value="Shikimate_DH-bd_N"/>
</dbReference>
<dbReference type="InterPro" id="IPR022893">
    <property type="entry name" value="Shikimate_DH_fam"/>
</dbReference>
<proteinExistence type="predicted"/>
<name>A0A8H6T1Q8_9AGAR</name>
<dbReference type="PANTHER" id="PTHR21089">
    <property type="entry name" value="SHIKIMATE DEHYDROGENASE"/>
    <property type="match status" value="1"/>
</dbReference>
<dbReference type="InterPro" id="IPR046346">
    <property type="entry name" value="Aminoacid_DH-like_N_sf"/>
</dbReference>
<dbReference type="RefSeq" id="XP_037222848.1">
    <property type="nucleotide sequence ID" value="XM_037359963.1"/>
</dbReference>
<sequence>MTSTGSKFYLFGFPIAHSSAPMLHNHCFHALEGGTTQKTFTLWSTSKVTEEMVRVIRGDECGGAAVTMPLKADIIPFLDSLAPEAALTNACNTIVKVGGRLVGQNTDILGVRNALLGALRAQFPSLAIPSNDTARFLNTNGPPLAGLVIGGGATTRSAAQALSLLGLSRIFLVNRDEDEVRLVIDSMSHLREHFVHLRDPQDVEEHLVGEGKARLLMVVGCIPSIPPQTYEERMVYTTVSAVLTTPYLPVSTPSSALPYPTRRLFLEMPYKPLHTTLYKLADAHGWHVIDGIQAMIEQGFAQQRMWRRGEATLAVGSDASITGEVMETRARQAVQAHINVPEEDSEVDRAGSELS</sequence>
<dbReference type="GO" id="GO:0019632">
    <property type="term" value="P:shikimate metabolic process"/>
    <property type="evidence" value="ECO:0007669"/>
    <property type="project" value="TreeGrafter"/>
</dbReference>
<protein>
    <submittedName>
        <fullName evidence="2">Pentafunctional arom polypeptide</fullName>
    </submittedName>
</protein>
<dbReference type="AlphaFoldDB" id="A0A8H6T1Q8"/>
<dbReference type="Proteomes" id="UP000636479">
    <property type="component" value="Unassembled WGS sequence"/>
</dbReference>
<dbReference type="Gene3D" id="3.40.50.10860">
    <property type="entry name" value="Leucine Dehydrogenase, chain A, domain 1"/>
    <property type="match status" value="1"/>
</dbReference>
<dbReference type="GO" id="GO:0004764">
    <property type="term" value="F:shikimate 3-dehydrogenase (NADP+) activity"/>
    <property type="evidence" value="ECO:0007669"/>
    <property type="project" value="InterPro"/>
</dbReference>
<keyword evidence="3" id="KW-1185">Reference proteome</keyword>
<accession>A0A8H6T1Q8</accession>
<dbReference type="SUPFAM" id="SSF51735">
    <property type="entry name" value="NAD(P)-binding Rossmann-fold domains"/>
    <property type="match status" value="1"/>
</dbReference>
<dbReference type="GeneID" id="59342479"/>
<comment type="caution">
    <text evidence="2">The sequence shown here is derived from an EMBL/GenBank/DDBJ whole genome shotgun (WGS) entry which is preliminary data.</text>
</comment>
<dbReference type="OrthoDB" id="204377at2759"/>